<dbReference type="HOGENOM" id="CLU_982433_0_0_9"/>
<keyword evidence="2" id="KW-1185">Reference proteome</keyword>
<reference evidence="1 2" key="1">
    <citation type="submission" date="2011-04" db="EMBL/GenBank/DDBJ databases">
        <authorList>
            <person name="Muzny D."/>
            <person name="Qin X."/>
            <person name="Deng J."/>
            <person name="Jiang H."/>
            <person name="Liu Y."/>
            <person name="Qu J."/>
            <person name="Song X.-Z."/>
            <person name="Zhang L."/>
            <person name="Thornton R."/>
            <person name="Coyle M."/>
            <person name="Francisco L."/>
            <person name="Jackson L."/>
            <person name="Javaid M."/>
            <person name="Korchina V."/>
            <person name="Kovar C."/>
            <person name="Mata R."/>
            <person name="Mathew T."/>
            <person name="Ngo R."/>
            <person name="Nguyen L."/>
            <person name="Nguyen N."/>
            <person name="Okwuonu G."/>
            <person name="Ongeri F."/>
            <person name="Pham C."/>
            <person name="Simmons D."/>
            <person name="Wilczek-Boney K."/>
            <person name="Hale W."/>
            <person name="Jakkamsetti A."/>
            <person name="Pham P."/>
            <person name="Ruth R."/>
            <person name="San Lucas F."/>
            <person name="Warren J."/>
            <person name="Zhang J."/>
            <person name="Zhao Z."/>
            <person name="Zhou C."/>
            <person name="Zhu D."/>
            <person name="Lee S."/>
            <person name="Bess C."/>
            <person name="Blankenburg K."/>
            <person name="Forbes L."/>
            <person name="Fu Q."/>
            <person name="Gubbala S."/>
            <person name="Hirani K."/>
            <person name="Jayaseelan J.C."/>
            <person name="Lara F."/>
            <person name="Munidasa M."/>
            <person name="Palculict T."/>
            <person name="Patil S."/>
            <person name="Pu L.-L."/>
            <person name="Saada N."/>
            <person name="Tang L."/>
            <person name="Weissenberger G."/>
            <person name="Zhu Y."/>
            <person name="Hemphill L."/>
            <person name="Shang Y."/>
            <person name="Youmans B."/>
            <person name="Ayvaz T."/>
            <person name="Ross M."/>
            <person name="Santibanez J."/>
            <person name="Aqrawi P."/>
            <person name="Gross S."/>
            <person name="Joshi V."/>
            <person name="Fowler G."/>
            <person name="Nazareth L."/>
            <person name="Reid J."/>
            <person name="Worley K."/>
            <person name="Petrosino J."/>
            <person name="Highlander S."/>
            <person name="Gibbs R."/>
        </authorList>
    </citation>
    <scope>NUCLEOTIDE SEQUENCE [LARGE SCALE GENOMIC DNA]</scope>
    <source>
        <strain evidence="1 2">DSM 2778</strain>
    </source>
</reference>
<sequence length="283" mass="31121">MTMEGGTYMATITQMTSAARSIYSSLYANNSRTDATAALFSDQTRRRRGSSLYSAQYRGQDSSANELRSIMDIANQARQLRKSYTETSSKFYAEYDSNMKDLRKAAGKVGGMDYQLSSADITTNADGSKSYSDKLKSAIGNVKDLVNQYNETNDFLRDNKSLGKGVQQLTTEFSDTTYKADSYAKMGISVDAKTGKMKVNEDRLARALTSSPAQSEAILGNGGLAGRADRHAQYAQMSRSRVIPSMEQAIGSQLNYASNLLNGRSLPTMSRYSNMLNLFSIYV</sequence>
<comment type="caution">
    <text evidence="1">The sequence shown here is derived from an EMBL/GenBank/DDBJ whole genome shotgun (WGS) entry which is preliminary data.</text>
</comment>
<dbReference type="Proteomes" id="UP000004067">
    <property type="component" value="Unassembled WGS sequence"/>
</dbReference>
<organism evidence="1 2">
    <name type="scientific">Centipeda periodontii DSM 2778</name>
    <dbReference type="NCBI Taxonomy" id="888060"/>
    <lineage>
        <taxon>Bacteria</taxon>
        <taxon>Bacillati</taxon>
        <taxon>Bacillota</taxon>
        <taxon>Negativicutes</taxon>
        <taxon>Selenomonadales</taxon>
        <taxon>Selenomonadaceae</taxon>
        <taxon>Centipeda</taxon>
    </lineage>
</organism>
<evidence type="ECO:0000313" key="1">
    <source>
        <dbReference type="EMBL" id="EGK62485.1"/>
    </source>
</evidence>
<protein>
    <recommendedName>
        <fullName evidence="3">Flagellar hook-associated protein 2 C-terminal domain-containing protein</fullName>
    </recommendedName>
</protein>
<dbReference type="eggNOG" id="ENOG5033Q21">
    <property type="taxonomic scope" value="Bacteria"/>
</dbReference>
<name>F5RIQ3_9FIRM</name>
<dbReference type="STRING" id="888060.HMPREF9081_0232"/>
<accession>F5RIQ3</accession>
<evidence type="ECO:0008006" key="3">
    <source>
        <dbReference type="Google" id="ProtNLM"/>
    </source>
</evidence>
<gene>
    <name evidence="1" type="ORF">HMPREF9081_0232</name>
</gene>
<dbReference type="GO" id="GO:0009288">
    <property type="term" value="C:bacterial-type flagellum"/>
    <property type="evidence" value="ECO:0007669"/>
    <property type="project" value="InterPro"/>
</dbReference>
<proteinExistence type="predicted"/>
<dbReference type="EMBL" id="AFHQ01000004">
    <property type="protein sequence ID" value="EGK62485.1"/>
    <property type="molecule type" value="Genomic_DNA"/>
</dbReference>
<dbReference type="AlphaFoldDB" id="F5RIQ3"/>
<dbReference type="GO" id="GO:0007155">
    <property type="term" value="P:cell adhesion"/>
    <property type="evidence" value="ECO:0007669"/>
    <property type="project" value="InterPro"/>
</dbReference>
<evidence type="ECO:0000313" key="2">
    <source>
        <dbReference type="Proteomes" id="UP000004067"/>
    </source>
</evidence>